<feature type="region of interest" description="Disordered" evidence="1">
    <location>
        <begin position="82"/>
        <end position="117"/>
    </location>
</feature>
<protein>
    <recommendedName>
        <fullName evidence="2">C2H2-type domain-containing protein</fullName>
    </recommendedName>
</protein>
<dbReference type="Proteomes" id="UP001201812">
    <property type="component" value="Unassembled WGS sequence"/>
</dbReference>
<dbReference type="InterPro" id="IPR013087">
    <property type="entry name" value="Znf_C2H2_type"/>
</dbReference>
<dbReference type="EMBL" id="JAKKPZ010000006">
    <property type="protein sequence ID" value="KAI1720079.1"/>
    <property type="molecule type" value="Genomic_DNA"/>
</dbReference>
<reference evidence="3" key="1">
    <citation type="submission" date="2022-01" db="EMBL/GenBank/DDBJ databases">
        <title>Genome Sequence Resource for Two Populations of Ditylenchus destructor, the Migratory Endoparasitic Phytonematode.</title>
        <authorList>
            <person name="Zhang H."/>
            <person name="Lin R."/>
            <person name="Xie B."/>
        </authorList>
    </citation>
    <scope>NUCLEOTIDE SEQUENCE</scope>
    <source>
        <strain evidence="3">BazhouSP</strain>
    </source>
</reference>
<sequence length="191" mass="21355">MATVKSGARWEMALELVKTGAFREFFRWGWKRIGNRIRHKCFVCNKSFAYYCPNTTHASDGLHRSRFKVCKNCCTCPDGHTNRPPAERKAPQPTGSPPAKPSDNNNDAPSTSGTSGKCNVDWTKLKLVKCRPEASDLEPKTGKDEEKSSVVTALEEKGKVDSCVGQEKGAKHSEIETLMSFFAKWVHLFDE</sequence>
<evidence type="ECO:0000313" key="4">
    <source>
        <dbReference type="Proteomes" id="UP001201812"/>
    </source>
</evidence>
<dbReference type="PROSITE" id="PS00028">
    <property type="entry name" value="ZINC_FINGER_C2H2_1"/>
    <property type="match status" value="1"/>
</dbReference>
<evidence type="ECO:0000256" key="1">
    <source>
        <dbReference type="SAM" id="MobiDB-lite"/>
    </source>
</evidence>
<accession>A0AAD4NCC7</accession>
<proteinExistence type="predicted"/>
<name>A0AAD4NCC7_9BILA</name>
<evidence type="ECO:0000313" key="3">
    <source>
        <dbReference type="EMBL" id="KAI1720079.1"/>
    </source>
</evidence>
<evidence type="ECO:0000259" key="2">
    <source>
        <dbReference type="PROSITE" id="PS00028"/>
    </source>
</evidence>
<gene>
    <name evidence="3" type="ORF">DdX_05450</name>
</gene>
<feature type="compositionally biased region" description="Polar residues" evidence="1">
    <location>
        <begin position="102"/>
        <end position="117"/>
    </location>
</feature>
<keyword evidence="4" id="KW-1185">Reference proteome</keyword>
<dbReference type="AlphaFoldDB" id="A0AAD4NCC7"/>
<organism evidence="3 4">
    <name type="scientific">Ditylenchus destructor</name>
    <dbReference type="NCBI Taxonomy" id="166010"/>
    <lineage>
        <taxon>Eukaryota</taxon>
        <taxon>Metazoa</taxon>
        <taxon>Ecdysozoa</taxon>
        <taxon>Nematoda</taxon>
        <taxon>Chromadorea</taxon>
        <taxon>Rhabditida</taxon>
        <taxon>Tylenchina</taxon>
        <taxon>Tylenchomorpha</taxon>
        <taxon>Sphaerularioidea</taxon>
        <taxon>Anguinidae</taxon>
        <taxon>Anguininae</taxon>
        <taxon>Ditylenchus</taxon>
    </lineage>
</organism>
<comment type="caution">
    <text evidence="3">The sequence shown here is derived from an EMBL/GenBank/DDBJ whole genome shotgun (WGS) entry which is preliminary data.</text>
</comment>
<feature type="domain" description="C2H2-type" evidence="2">
    <location>
        <begin position="41"/>
        <end position="63"/>
    </location>
</feature>